<protein>
    <submittedName>
        <fullName evidence="2">Uncharacterized protein</fullName>
    </submittedName>
</protein>
<dbReference type="HOGENOM" id="CLU_2741626_0_0_1"/>
<dbReference type="EMBL" id="KN824384">
    <property type="protein sequence ID" value="KIM21405.1"/>
    <property type="molecule type" value="Genomic_DNA"/>
</dbReference>
<evidence type="ECO:0000313" key="3">
    <source>
        <dbReference type="Proteomes" id="UP000054097"/>
    </source>
</evidence>
<evidence type="ECO:0000256" key="1">
    <source>
        <dbReference type="SAM" id="Phobius"/>
    </source>
</evidence>
<feature type="transmembrane region" description="Helical" evidence="1">
    <location>
        <begin position="26"/>
        <end position="47"/>
    </location>
</feature>
<dbReference type="Proteomes" id="UP000054097">
    <property type="component" value="Unassembled WGS sequence"/>
</dbReference>
<keyword evidence="1" id="KW-1133">Transmembrane helix</keyword>
<dbReference type="AlphaFoldDB" id="A0A0C3A9S8"/>
<keyword evidence="1" id="KW-0812">Transmembrane</keyword>
<organism evidence="2 3">
    <name type="scientific">Serendipita vermifera MAFF 305830</name>
    <dbReference type="NCBI Taxonomy" id="933852"/>
    <lineage>
        <taxon>Eukaryota</taxon>
        <taxon>Fungi</taxon>
        <taxon>Dikarya</taxon>
        <taxon>Basidiomycota</taxon>
        <taxon>Agaricomycotina</taxon>
        <taxon>Agaricomycetes</taxon>
        <taxon>Sebacinales</taxon>
        <taxon>Serendipitaceae</taxon>
        <taxon>Serendipita</taxon>
    </lineage>
</organism>
<gene>
    <name evidence="2" type="ORF">M408DRAFT_104498</name>
</gene>
<accession>A0A0C3A9S8</accession>
<name>A0A0C3A9S8_SERVB</name>
<reference evidence="3" key="2">
    <citation type="submission" date="2015-01" db="EMBL/GenBank/DDBJ databases">
        <title>Evolutionary Origins and Diversification of the Mycorrhizal Mutualists.</title>
        <authorList>
            <consortium name="DOE Joint Genome Institute"/>
            <consortium name="Mycorrhizal Genomics Consortium"/>
            <person name="Kohler A."/>
            <person name="Kuo A."/>
            <person name="Nagy L.G."/>
            <person name="Floudas D."/>
            <person name="Copeland A."/>
            <person name="Barry K.W."/>
            <person name="Cichocki N."/>
            <person name="Veneault-Fourrey C."/>
            <person name="LaButti K."/>
            <person name="Lindquist E.A."/>
            <person name="Lipzen A."/>
            <person name="Lundell T."/>
            <person name="Morin E."/>
            <person name="Murat C."/>
            <person name="Riley R."/>
            <person name="Ohm R."/>
            <person name="Sun H."/>
            <person name="Tunlid A."/>
            <person name="Henrissat B."/>
            <person name="Grigoriev I.V."/>
            <person name="Hibbett D.S."/>
            <person name="Martin F."/>
        </authorList>
    </citation>
    <scope>NUCLEOTIDE SEQUENCE [LARGE SCALE GENOMIC DNA]</scope>
    <source>
        <strain evidence="3">MAFF 305830</strain>
    </source>
</reference>
<reference evidence="2 3" key="1">
    <citation type="submission" date="2014-04" db="EMBL/GenBank/DDBJ databases">
        <authorList>
            <consortium name="DOE Joint Genome Institute"/>
            <person name="Kuo A."/>
            <person name="Zuccaro A."/>
            <person name="Kohler A."/>
            <person name="Nagy L.G."/>
            <person name="Floudas D."/>
            <person name="Copeland A."/>
            <person name="Barry K.W."/>
            <person name="Cichocki N."/>
            <person name="Veneault-Fourrey C."/>
            <person name="LaButti K."/>
            <person name="Lindquist E.A."/>
            <person name="Lipzen A."/>
            <person name="Lundell T."/>
            <person name="Morin E."/>
            <person name="Murat C."/>
            <person name="Sun H."/>
            <person name="Tunlid A."/>
            <person name="Henrissat B."/>
            <person name="Grigoriev I.V."/>
            <person name="Hibbett D.S."/>
            <person name="Martin F."/>
            <person name="Nordberg H.P."/>
            <person name="Cantor M.N."/>
            <person name="Hua S.X."/>
        </authorList>
    </citation>
    <scope>NUCLEOTIDE SEQUENCE [LARGE SCALE GENOMIC DNA]</scope>
    <source>
        <strain evidence="2 3">MAFF 305830</strain>
    </source>
</reference>
<keyword evidence="3" id="KW-1185">Reference proteome</keyword>
<evidence type="ECO:0000313" key="2">
    <source>
        <dbReference type="EMBL" id="KIM21405.1"/>
    </source>
</evidence>
<keyword evidence="1" id="KW-0472">Membrane</keyword>
<sequence>MPEPTCREAASSVTGYRSALDSESGIIVTNSVVLCHVMLFCGIALRWQRSFRTRPRRPPSTKPRNLSIRSR</sequence>
<proteinExistence type="predicted"/>